<protein>
    <recommendedName>
        <fullName evidence="2">Antitoxin</fullName>
    </recommendedName>
</protein>
<sequence length="103" mass="11185">MAFEIPVTQARAEFADLVNRVVYGGERVVVTRHGKPIVALVPAADLERLDDLDQQVHDDQEQPATVLRLSTDAPGQSIGFEPPAGRPLRIAARHRPAGGDPTR</sequence>
<evidence type="ECO:0000313" key="5">
    <source>
        <dbReference type="Proteomes" id="UP000599074"/>
    </source>
</evidence>
<dbReference type="InterPro" id="IPR051405">
    <property type="entry name" value="phD/YefM_antitoxin"/>
</dbReference>
<name>A0A8J3T825_9ACTN</name>
<dbReference type="Pfam" id="PF02604">
    <property type="entry name" value="PhdYeFM_antitox"/>
    <property type="match status" value="1"/>
</dbReference>
<evidence type="ECO:0000256" key="1">
    <source>
        <dbReference type="ARBA" id="ARBA00009981"/>
    </source>
</evidence>
<comment type="caution">
    <text evidence="4">The sequence shown here is derived from an EMBL/GenBank/DDBJ whole genome shotgun (WGS) entry which is preliminary data.</text>
</comment>
<proteinExistence type="inferred from homology"/>
<dbReference type="PANTHER" id="PTHR33713:SF6">
    <property type="entry name" value="ANTITOXIN YEFM"/>
    <property type="match status" value="1"/>
</dbReference>
<dbReference type="Proteomes" id="UP000599074">
    <property type="component" value="Unassembled WGS sequence"/>
</dbReference>
<reference evidence="4" key="1">
    <citation type="submission" date="2021-01" db="EMBL/GenBank/DDBJ databases">
        <title>Whole genome shotgun sequence of Planosporangium mesophilum NBRC 109066.</title>
        <authorList>
            <person name="Komaki H."/>
            <person name="Tamura T."/>
        </authorList>
    </citation>
    <scope>NUCLEOTIDE SEQUENCE</scope>
    <source>
        <strain evidence="4">NBRC 109066</strain>
    </source>
</reference>
<comment type="function">
    <text evidence="2">Antitoxin component of a type II toxin-antitoxin (TA) system.</text>
</comment>
<evidence type="ECO:0000256" key="3">
    <source>
        <dbReference type="SAM" id="MobiDB-lite"/>
    </source>
</evidence>
<evidence type="ECO:0000256" key="2">
    <source>
        <dbReference type="RuleBase" id="RU362080"/>
    </source>
</evidence>
<dbReference type="PANTHER" id="PTHR33713">
    <property type="entry name" value="ANTITOXIN YAFN-RELATED"/>
    <property type="match status" value="1"/>
</dbReference>
<dbReference type="SUPFAM" id="SSF143120">
    <property type="entry name" value="YefM-like"/>
    <property type="match status" value="1"/>
</dbReference>
<keyword evidence="5" id="KW-1185">Reference proteome</keyword>
<dbReference type="InterPro" id="IPR006442">
    <property type="entry name" value="Antitoxin_Phd/YefM"/>
</dbReference>
<dbReference type="NCBIfam" id="TIGR01552">
    <property type="entry name" value="phd_fam"/>
    <property type="match status" value="1"/>
</dbReference>
<organism evidence="4 5">
    <name type="scientific">Planosporangium mesophilum</name>
    <dbReference type="NCBI Taxonomy" id="689768"/>
    <lineage>
        <taxon>Bacteria</taxon>
        <taxon>Bacillati</taxon>
        <taxon>Actinomycetota</taxon>
        <taxon>Actinomycetes</taxon>
        <taxon>Micromonosporales</taxon>
        <taxon>Micromonosporaceae</taxon>
        <taxon>Planosporangium</taxon>
    </lineage>
</organism>
<accession>A0A8J3T825</accession>
<dbReference type="RefSeq" id="WP_168114661.1">
    <property type="nucleotide sequence ID" value="NZ_BOON01000008.1"/>
</dbReference>
<evidence type="ECO:0000313" key="4">
    <source>
        <dbReference type="EMBL" id="GII21564.1"/>
    </source>
</evidence>
<comment type="similarity">
    <text evidence="1 2">Belongs to the phD/YefM antitoxin family.</text>
</comment>
<dbReference type="AlphaFoldDB" id="A0A8J3T825"/>
<feature type="region of interest" description="Disordered" evidence="3">
    <location>
        <begin position="72"/>
        <end position="103"/>
    </location>
</feature>
<gene>
    <name evidence="4" type="ORF">Pme01_11610</name>
</gene>
<dbReference type="Gene3D" id="3.40.1620.10">
    <property type="entry name" value="YefM-like domain"/>
    <property type="match status" value="1"/>
</dbReference>
<dbReference type="EMBL" id="BOON01000008">
    <property type="protein sequence ID" value="GII21564.1"/>
    <property type="molecule type" value="Genomic_DNA"/>
</dbReference>
<dbReference type="InterPro" id="IPR036165">
    <property type="entry name" value="YefM-like_sf"/>
</dbReference>